<keyword evidence="1" id="KW-1133">Transmembrane helix</keyword>
<evidence type="ECO:0000256" key="1">
    <source>
        <dbReference type="SAM" id="Phobius"/>
    </source>
</evidence>
<keyword evidence="1" id="KW-0472">Membrane</keyword>
<dbReference type="InterPro" id="IPR036249">
    <property type="entry name" value="Thioredoxin-like_sf"/>
</dbReference>
<name>A0A315ELE3_9BURK</name>
<protein>
    <recommendedName>
        <fullName evidence="4">Transmembrane protein</fullName>
    </recommendedName>
</protein>
<dbReference type="EMBL" id="NESP01000001">
    <property type="protein sequence ID" value="PUE58720.1"/>
    <property type="molecule type" value="Genomic_DNA"/>
</dbReference>
<proteinExistence type="predicted"/>
<dbReference type="RefSeq" id="WP_108401710.1">
    <property type="nucleotide sequence ID" value="NZ_NESP01000001.1"/>
</dbReference>
<keyword evidence="3" id="KW-1185">Reference proteome</keyword>
<dbReference type="AlphaFoldDB" id="A0A315ELE3"/>
<keyword evidence="1" id="KW-0812">Transmembrane</keyword>
<evidence type="ECO:0008006" key="4">
    <source>
        <dbReference type="Google" id="ProtNLM"/>
    </source>
</evidence>
<accession>A0A315ELE3</accession>
<sequence>MQDAPRSKSQHPLGMTVYDLPSPSDALHTDAKRTAMGRLRMILVLLICAAPVVASYFTYYVVRPEGRRNFGDLIEPVRPLPDVTARALNGDGVRLPSLKGQWLLISVSGGDCQADCQQQLYLQRQILAGLGKDRARTDWVWLISDSADIPSSIMPGLKEATVLRVNPDALAQWLQPAEGQALQDHLYLVDPHGQWMMRFPAKLSPEAALKTKRDIERLLRAAASWDEAGR</sequence>
<reference evidence="2 3" key="1">
    <citation type="submission" date="2017-04" db="EMBL/GenBank/DDBJ databases">
        <title>Unexpected and diverse lifestyles within the genus Limnohabitans.</title>
        <authorList>
            <person name="Kasalicky V."/>
            <person name="Mehrshad M."/>
            <person name="Andrei S.-A."/>
            <person name="Salcher M."/>
            <person name="Kratochvilova H."/>
            <person name="Simek K."/>
            <person name="Ghai R."/>
        </authorList>
    </citation>
    <scope>NUCLEOTIDE SEQUENCE [LARGE SCALE GENOMIC DNA]</scope>
    <source>
        <strain evidence="2 3">MWH-C5</strain>
    </source>
</reference>
<dbReference type="SUPFAM" id="SSF52833">
    <property type="entry name" value="Thioredoxin-like"/>
    <property type="match status" value="1"/>
</dbReference>
<evidence type="ECO:0000313" key="2">
    <source>
        <dbReference type="EMBL" id="PUE58720.1"/>
    </source>
</evidence>
<comment type="caution">
    <text evidence="2">The sequence shown here is derived from an EMBL/GenBank/DDBJ whole genome shotgun (WGS) entry which is preliminary data.</text>
</comment>
<feature type="transmembrane region" description="Helical" evidence="1">
    <location>
        <begin position="42"/>
        <end position="62"/>
    </location>
</feature>
<gene>
    <name evidence="2" type="ORF">B9Z44_03380</name>
</gene>
<evidence type="ECO:0000313" key="3">
    <source>
        <dbReference type="Proteomes" id="UP000251341"/>
    </source>
</evidence>
<organism evidence="2 3">
    <name type="scientific">Limnohabitans curvus</name>
    <dbReference type="NCBI Taxonomy" id="323423"/>
    <lineage>
        <taxon>Bacteria</taxon>
        <taxon>Pseudomonadati</taxon>
        <taxon>Pseudomonadota</taxon>
        <taxon>Betaproteobacteria</taxon>
        <taxon>Burkholderiales</taxon>
        <taxon>Comamonadaceae</taxon>
        <taxon>Limnohabitans</taxon>
    </lineage>
</organism>
<dbReference type="Proteomes" id="UP000251341">
    <property type="component" value="Unassembled WGS sequence"/>
</dbReference>